<dbReference type="InterPro" id="IPR023753">
    <property type="entry name" value="FAD/NAD-binding_dom"/>
</dbReference>
<evidence type="ECO:0000256" key="3">
    <source>
        <dbReference type="ARBA" id="ARBA00022703"/>
    </source>
</evidence>
<evidence type="ECO:0000256" key="1">
    <source>
        <dbReference type="ARBA" id="ARBA00001974"/>
    </source>
</evidence>
<dbReference type="SUPFAM" id="SSF51905">
    <property type="entry name" value="FAD/NAD(P)-binding domain"/>
    <property type="match status" value="1"/>
</dbReference>
<dbReference type="RefSeq" id="WP_179461969.1">
    <property type="nucleotide sequence ID" value="NZ_JACBZX010000001.1"/>
</dbReference>
<evidence type="ECO:0000259" key="9">
    <source>
        <dbReference type="Pfam" id="PF07992"/>
    </source>
</evidence>
<keyword evidence="5" id="KW-0809">Transit peptide</keyword>
<dbReference type="Gene3D" id="3.50.50.60">
    <property type="entry name" value="FAD/NAD(P)-binding domain"/>
    <property type="match status" value="2"/>
</dbReference>
<dbReference type="GO" id="GO:0016174">
    <property type="term" value="F:NAD(P)H oxidase H2O2-forming activity"/>
    <property type="evidence" value="ECO:0007669"/>
    <property type="project" value="TreeGrafter"/>
</dbReference>
<keyword evidence="3" id="KW-0053">Apoptosis</keyword>
<sequence length="401" mass="41886">MSDPARYDHVIVGGGVAAAGAVQGIRAVSTDATIAVLGAEPDEPVYRPDLSKKLWLEDDAALDGSTLLEADPALEVRTGTEVTAIDAGAHEVTLADGSRVGYRRLLLATGAEPRTLGLAPGPRVVYYRTAADYRALAEVATAGSHVIVVGGGYIGSEMASALAQQDVRLTMVLDEQLVMAATFPEQLARRVTETFTERGVQVVHGTVADGQVSGSGITVRLEDGSEHSADAMVVGIGVTPRTGLGEAAGLEVDDGIVVDDHLRTSAADVFAAGDVARYPDPLLGRRRVEHVDHAEKSGEAAGRAMAGEDSAYETTPIFWSDLFDDGYEAIGEVSAGLETVVDAAADDLSAAVVYYLDGGRVRGVLLWNVWDSTPAARDLIAETAEQPVTDPASLRGRIPIG</sequence>
<keyword evidence="7" id="KW-0520">NAD</keyword>
<organism evidence="11 12">
    <name type="scientific">Janibacter alkaliphilus</name>
    <dbReference type="NCBI Taxonomy" id="1069963"/>
    <lineage>
        <taxon>Bacteria</taxon>
        <taxon>Bacillati</taxon>
        <taxon>Actinomycetota</taxon>
        <taxon>Actinomycetes</taxon>
        <taxon>Micrococcales</taxon>
        <taxon>Intrasporangiaceae</taxon>
        <taxon>Janibacter</taxon>
    </lineage>
</organism>
<dbReference type="Proteomes" id="UP000592181">
    <property type="component" value="Unassembled WGS sequence"/>
</dbReference>
<dbReference type="GO" id="GO:0071949">
    <property type="term" value="F:FAD binding"/>
    <property type="evidence" value="ECO:0007669"/>
    <property type="project" value="TreeGrafter"/>
</dbReference>
<feature type="domain" description="Mitochondrial apoptosis-inducing factor C-terminal" evidence="10">
    <location>
        <begin position="301"/>
        <end position="341"/>
    </location>
</feature>
<dbReference type="GO" id="GO:0012501">
    <property type="term" value="P:programmed cell death"/>
    <property type="evidence" value="ECO:0007669"/>
    <property type="project" value="TreeGrafter"/>
</dbReference>
<comment type="cofactor">
    <cofactor evidence="1">
        <name>FAD</name>
        <dbReference type="ChEBI" id="CHEBI:57692"/>
    </cofactor>
</comment>
<protein>
    <submittedName>
        <fullName evidence="11">NADPH-dependent 2,4-dienoyl-CoA reductase/sulfur reductase-like enzyme</fullName>
    </submittedName>
</protein>
<keyword evidence="4" id="KW-0274">FAD</keyword>
<dbReference type="GO" id="GO:0033108">
    <property type="term" value="P:mitochondrial respiratory chain complex assembly"/>
    <property type="evidence" value="ECO:0007669"/>
    <property type="project" value="TreeGrafter"/>
</dbReference>
<evidence type="ECO:0000313" key="11">
    <source>
        <dbReference type="EMBL" id="NYG36467.1"/>
    </source>
</evidence>
<dbReference type="PANTHER" id="PTHR43557:SF4">
    <property type="entry name" value="APOPTOSIS-INDUCING FACTOR 1, MITOCHONDRIAL"/>
    <property type="match status" value="1"/>
</dbReference>
<dbReference type="Gene3D" id="3.30.390.30">
    <property type="match status" value="1"/>
</dbReference>
<dbReference type="GO" id="GO:0046983">
    <property type="term" value="F:protein dimerization activity"/>
    <property type="evidence" value="ECO:0007669"/>
    <property type="project" value="InterPro"/>
</dbReference>
<dbReference type="GO" id="GO:0005737">
    <property type="term" value="C:cytoplasm"/>
    <property type="evidence" value="ECO:0007669"/>
    <property type="project" value="TreeGrafter"/>
</dbReference>
<reference evidence="11 12" key="1">
    <citation type="submission" date="2020-07" db="EMBL/GenBank/DDBJ databases">
        <title>Sequencing the genomes of 1000 actinobacteria strains.</title>
        <authorList>
            <person name="Klenk H.-P."/>
        </authorList>
    </citation>
    <scope>NUCLEOTIDE SEQUENCE [LARGE SCALE GENOMIC DNA]</scope>
    <source>
        <strain evidence="11 12">DSM 24723</strain>
    </source>
</reference>
<dbReference type="InterPro" id="IPR016156">
    <property type="entry name" value="FAD/NAD-linked_Rdtase_dimer_sf"/>
</dbReference>
<evidence type="ECO:0000256" key="7">
    <source>
        <dbReference type="ARBA" id="ARBA00023027"/>
    </source>
</evidence>
<dbReference type="Pfam" id="PF14721">
    <property type="entry name" value="AIF_C"/>
    <property type="match status" value="1"/>
</dbReference>
<dbReference type="InterPro" id="IPR029324">
    <property type="entry name" value="AIF_C"/>
</dbReference>
<proteinExistence type="predicted"/>
<evidence type="ECO:0000256" key="2">
    <source>
        <dbReference type="ARBA" id="ARBA00022630"/>
    </source>
</evidence>
<dbReference type="PRINTS" id="PR00368">
    <property type="entry name" value="FADPNR"/>
</dbReference>
<dbReference type="InterPro" id="IPR036188">
    <property type="entry name" value="FAD/NAD-bd_sf"/>
</dbReference>
<comment type="caution">
    <text evidence="11">The sequence shown here is derived from an EMBL/GenBank/DDBJ whole genome shotgun (WGS) entry which is preliminary data.</text>
</comment>
<evidence type="ECO:0000256" key="4">
    <source>
        <dbReference type="ARBA" id="ARBA00022827"/>
    </source>
</evidence>
<name>A0A852X1X7_9MICO</name>
<dbReference type="SUPFAM" id="SSF55424">
    <property type="entry name" value="FAD/NAD-linked reductases, dimerisation (C-terminal) domain"/>
    <property type="match status" value="1"/>
</dbReference>
<dbReference type="PRINTS" id="PR00469">
    <property type="entry name" value="PNDRDTASEII"/>
</dbReference>
<evidence type="ECO:0000259" key="10">
    <source>
        <dbReference type="Pfam" id="PF14721"/>
    </source>
</evidence>
<evidence type="ECO:0000313" key="12">
    <source>
        <dbReference type="Proteomes" id="UP000592181"/>
    </source>
</evidence>
<dbReference type="PANTHER" id="PTHR43557">
    <property type="entry name" value="APOPTOSIS-INDUCING FACTOR 1"/>
    <property type="match status" value="1"/>
</dbReference>
<dbReference type="SMART" id="SM01353">
    <property type="entry name" value="AIF_C"/>
    <property type="match status" value="1"/>
</dbReference>
<dbReference type="AlphaFoldDB" id="A0A852X1X7"/>
<keyword evidence="12" id="KW-1185">Reference proteome</keyword>
<evidence type="ECO:0000256" key="8">
    <source>
        <dbReference type="ARBA" id="ARBA00047786"/>
    </source>
</evidence>
<dbReference type="EMBL" id="JACBZX010000001">
    <property type="protein sequence ID" value="NYG36467.1"/>
    <property type="molecule type" value="Genomic_DNA"/>
</dbReference>
<gene>
    <name evidence="11" type="ORF">BJY28_000936</name>
</gene>
<comment type="catalytic activity">
    <reaction evidence="8">
        <text>A + NADH + H(+) = AH2 + NAD(+)</text>
        <dbReference type="Rhea" id="RHEA:11356"/>
        <dbReference type="ChEBI" id="CHEBI:13193"/>
        <dbReference type="ChEBI" id="CHEBI:15378"/>
        <dbReference type="ChEBI" id="CHEBI:17499"/>
        <dbReference type="ChEBI" id="CHEBI:57540"/>
        <dbReference type="ChEBI" id="CHEBI:57945"/>
    </reaction>
</comment>
<accession>A0A852X1X7</accession>
<dbReference type="InterPro" id="IPR050446">
    <property type="entry name" value="FAD-oxidoreductase/Apoptosis"/>
</dbReference>
<evidence type="ECO:0000256" key="5">
    <source>
        <dbReference type="ARBA" id="ARBA00022946"/>
    </source>
</evidence>
<dbReference type="Pfam" id="PF07992">
    <property type="entry name" value="Pyr_redox_2"/>
    <property type="match status" value="1"/>
</dbReference>
<feature type="domain" description="FAD/NAD(P)-binding" evidence="9">
    <location>
        <begin position="7"/>
        <end position="298"/>
    </location>
</feature>
<evidence type="ECO:0000256" key="6">
    <source>
        <dbReference type="ARBA" id="ARBA00023002"/>
    </source>
</evidence>
<keyword evidence="2" id="KW-0285">Flavoprotein</keyword>
<keyword evidence="6" id="KW-0560">Oxidoreductase</keyword>